<dbReference type="PhylomeDB" id="A3KFC9"/>
<dbReference type="HOGENOM" id="CLU_042576_2_0_1"/>
<dbReference type="KEGG" id="cel:CELE_Y27F2A.5"/>
<dbReference type="PANTHER" id="PTHR31379:SF1">
    <property type="entry name" value="F-BOX C PROTEIN-RELATED"/>
    <property type="match status" value="1"/>
</dbReference>
<gene>
    <name evidence="1" type="primary">fbxc-55</name>
    <name evidence="1" type="ORF">CELE_Y27F2A.5</name>
</gene>
<dbReference type="UCSC" id="Y27F2A.5">
    <property type="organism name" value="c. elegans"/>
</dbReference>
<dbReference type="OMA" id="RYVELRC"/>
<reference evidence="1" key="1">
    <citation type="journal article" date="1998" name="Science, e1252229">
        <title>Genome sequence of the nematode C. elegans: a platform for investigating biology.</title>
        <authorList>
            <consortium name="The C. elegans sequencing consortium"/>
            <person name="Sulson J.E."/>
            <person name="Waterston R."/>
        </authorList>
    </citation>
    <scope>NUCLEOTIDE SEQUENCE</scope>
    <source>
        <strain evidence="1">Bristol N2</strain>
    </source>
</reference>
<dbReference type="GeneID" id="189559"/>
<protein>
    <submittedName>
        <fullName evidence="1">F-box C protein</fullName>
    </submittedName>
</protein>
<organism evidence="1">
    <name type="scientific">Caenorhabditis elegans</name>
    <dbReference type="NCBI Taxonomy" id="6239"/>
    <lineage>
        <taxon>Eukaryota</taxon>
        <taxon>Metazoa</taxon>
        <taxon>Ecdysozoa</taxon>
        <taxon>Nematoda</taxon>
        <taxon>Chromadorea</taxon>
        <taxon>Rhabditida</taxon>
        <taxon>Rhabditina</taxon>
        <taxon>Rhabditomorpha</taxon>
        <taxon>Rhabditoidea</taxon>
        <taxon>Rhabditidae</taxon>
        <taxon>Peloderinae</taxon>
        <taxon>Caenorhabditis</taxon>
    </lineage>
</organism>
<proteinExistence type="predicted"/>
<dbReference type="PANTHER" id="PTHR31379">
    <property type="entry name" value="F-BOX C PROTEIN-RELATED-RELATED"/>
    <property type="match status" value="1"/>
</dbReference>
<dbReference type="Pfam" id="PF12078">
    <property type="entry name" value="DUF3557"/>
    <property type="match status" value="1"/>
</dbReference>
<dbReference type="InParanoid" id="A3KFC9"/>
<evidence type="ECO:0000313" key="1">
    <source>
        <dbReference type="EMBL" id="CCD73690.1"/>
    </source>
</evidence>
<dbReference type="CTD" id="189559"/>
<dbReference type="STRING" id="6239.Y27F2A.5.1"/>
<dbReference type="AlphaFoldDB" id="A3KFC9"/>
<sequence length="365" mass="41984">MLMHHAPPNSRTLKICRLSLSRRCPSLKLAEQSTGLYLTYLQIDQNSIQINHILYRLSVIRSNGDGGRPYDVDEYGYQDYALNVHEDPNEILIDNRMPGGSNKSLNELLRDVGRILDERRLYQELRRRVLRDGLRSDNFIQLVTGKNVEQVTYAKKLHEALKYLLETFLSGRKTPIVVRKLSIGAVGILRIPSDIRLTVPDMELFYGYENPYTIWRLIDPLLTGPLDTLEVIGSSLSIAPAIFQNARCLIFNLEPGPYSLQVISHQRVHFKNASIDTCPEIVQLVRNWVENHKPAGTWYSFDFKIEVLPKSVLNEVKINHENLLLVEEGNSSTQIINLLIDDEDVLSIYYEKKQDLWLLNMQILS</sequence>
<reference evidence="1" key="2">
    <citation type="submission" date="2003-03" db="EMBL/GenBank/DDBJ databases">
        <authorList>
            <person name="Sulson J.E."/>
            <person name="Waterston R."/>
        </authorList>
    </citation>
    <scope>NUCLEOTIDE SEQUENCE</scope>
    <source>
        <strain evidence="1">Bristol N2</strain>
    </source>
</reference>
<dbReference type="InterPro" id="IPR021942">
    <property type="entry name" value="DUF3557"/>
</dbReference>
<dbReference type="RefSeq" id="NP_494464.3">
    <property type="nucleotide sequence ID" value="NM_062063.4"/>
</dbReference>
<name>A3KFC9_CAEEL</name>
<accession>A3KFC9</accession>
<dbReference type="PaxDb" id="6239-Y27F2A.5"/>
<dbReference type="Bgee" id="WBGene00021297">
    <property type="expression patterns" value="Expressed in larva"/>
</dbReference>
<dbReference type="EMBL" id="BX284602">
    <property type="protein sequence ID" value="CCD73690.1"/>
    <property type="molecule type" value="Genomic_DNA"/>
</dbReference>